<dbReference type="Proteomes" id="UP000001307">
    <property type="component" value="Unassembled WGS sequence"/>
</dbReference>
<accession>E4X1H6</accession>
<proteinExistence type="predicted"/>
<feature type="region of interest" description="Disordered" evidence="2">
    <location>
        <begin position="21"/>
        <end position="57"/>
    </location>
</feature>
<organism evidence="4">
    <name type="scientific">Oikopleura dioica</name>
    <name type="common">Tunicate</name>
    <dbReference type="NCBI Taxonomy" id="34765"/>
    <lineage>
        <taxon>Eukaryota</taxon>
        <taxon>Metazoa</taxon>
        <taxon>Chordata</taxon>
        <taxon>Tunicata</taxon>
        <taxon>Appendicularia</taxon>
        <taxon>Copelata</taxon>
        <taxon>Oikopleuridae</taxon>
        <taxon>Oikopleura</taxon>
    </lineage>
</organism>
<dbReference type="Pfam" id="PF00078">
    <property type="entry name" value="RVT_1"/>
    <property type="match status" value="1"/>
</dbReference>
<feature type="compositionally biased region" description="Polar residues" evidence="2">
    <location>
        <begin position="128"/>
        <end position="146"/>
    </location>
</feature>
<dbReference type="PANTHER" id="PTHR19446">
    <property type="entry name" value="REVERSE TRANSCRIPTASES"/>
    <property type="match status" value="1"/>
</dbReference>
<keyword evidence="1" id="KW-0175">Coiled coil</keyword>
<keyword evidence="5" id="KW-1185">Reference proteome</keyword>
<dbReference type="OrthoDB" id="5953030at2759"/>
<feature type="domain" description="Reverse transcriptase" evidence="3">
    <location>
        <begin position="1192"/>
        <end position="1461"/>
    </location>
</feature>
<feature type="compositionally biased region" description="Polar residues" evidence="2">
    <location>
        <begin position="76"/>
        <end position="105"/>
    </location>
</feature>
<name>E4X1H6_OIKDI</name>
<protein>
    <recommendedName>
        <fullName evidence="3">Reverse transcriptase domain-containing protein</fullName>
    </recommendedName>
</protein>
<dbReference type="PROSITE" id="PS50878">
    <property type="entry name" value="RT_POL"/>
    <property type="match status" value="1"/>
</dbReference>
<dbReference type="CDD" id="cd01650">
    <property type="entry name" value="RT_nLTR_like"/>
    <property type="match status" value="1"/>
</dbReference>
<dbReference type="InParanoid" id="E4X1H6"/>
<feature type="region of interest" description="Disordered" evidence="2">
    <location>
        <begin position="71"/>
        <end position="149"/>
    </location>
</feature>
<evidence type="ECO:0000256" key="1">
    <source>
        <dbReference type="SAM" id="Coils"/>
    </source>
</evidence>
<evidence type="ECO:0000259" key="3">
    <source>
        <dbReference type="PROSITE" id="PS50878"/>
    </source>
</evidence>
<evidence type="ECO:0000313" key="4">
    <source>
        <dbReference type="EMBL" id="CBY23657.1"/>
    </source>
</evidence>
<dbReference type="SUPFAM" id="SSF56219">
    <property type="entry name" value="DNase I-like"/>
    <property type="match status" value="1"/>
</dbReference>
<feature type="coiled-coil region" evidence="1">
    <location>
        <begin position="335"/>
        <end position="362"/>
    </location>
</feature>
<reference evidence="4" key="1">
    <citation type="journal article" date="2010" name="Science">
        <title>Plasticity of animal genome architecture unmasked by rapid evolution of a pelagic tunicate.</title>
        <authorList>
            <person name="Denoeud F."/>
            <person name="Henriet S."/>
            <person name="Mungpakdee S."/>
            <person name="Aury J.M."/>
            <person name="Da Silva C."/>
            <person name="Brinkmann H."/>
            <person name="Mikhaleva J."/>
            <person name="Olsen L.C."/>
            <person name="Jubin C."/>
            <person name="Canestro C."/>
            <person name="Bouquet J.M."/>
            <person name="Danks G."/>
            <person name="Poulain J."/>
            <person name="Campsteijn C."/>
            <person name="Adamski M."/>
            <person name="Cross I."/>
            <person name="Yadetie F."/>
            <person name="Muffato M."/>
            <person name="Louis A."/>
            <person name="Butcher S."/>
            <person name="Tsagkogeorga G."/>
            <person name="Konrad A."/>
            <person name="Singh S."/>
            <person name="Jensen M.F."/>
            <person name="Cong E.H."/>
            <person name="Eikeseth-Otteraa H."/>
            <person name="Noel B."/>
            <person name="Anthouard V."/>
            <person name="Porcel B.M."/>
            <person name="Kachouri-Lafond R."/>
            <person name="Nishino A."/>
            <person name="Ugolini M."/>
            <person name="Chourrout P."/>
            <person name="Nishida H."/>
            <person name="Aasland R."/>
            <person name="Huzurbazar S."/>
            <person name="Westhof E."/>
            <person name="Delsuc F."/>
            <person name="Lehrach H."/>
            <person name="Reinhardt R."/>
            <person name="Weissenbach J."/>
            <person name="Roy S.W."/>
            <person name="Artiguenave F."/>
            <person name="Postlethwait J.H."/>
            <person name="Manak J.R."/>
            <person name="Thompson E.M."/>
            <person name="Jaillon O."/>
            <person name="Du Pasquier L."/>
            <person name="Boudinot P."/>
            <person name="Liberles D.A."/>
            <person name="Volff J.N."/>
            <person name="Philippe H."/>
            <person name="Lenhard B."/>
            <person name="Roest Crollius H."/>
            <person name="Wincker P."/>
            <person name="Chourrout D."/>
        </authorList>
    </citation>
    <scope>NUCLEOTIDE SEQUENCE [LARGE SCALE GENOMIC DNA]</scope>
</reference>
<dbReference type="InterPro" id="IPR036691">
    <property type="entry name" value="Endo/exonu/phosph_ase_sf"/>
</dbReference>
<sequence>MAPVSPVELKMASIRPILPPLKLPTYKSWPKQNQRAIMKPPPTKSPRTSTPKAAPQFDFPMSLPFASVTGKDHTETNTLKNSSCNNDTARTNSNTEMGSNPTSPITRHDPLDLGIKLVTETSKKSSSDAHGSSLPNQTTSKINISGITPLDSDISTETLTEDDATHEMTPVSDIIDDNEPLTNSKLLAPKILSNIEEIENSGKFEEINLMTIRNEVRKDKVSKREFTNSMEIGLNFRIPKVLQEKIELMAGKDIDKEDIISSPTFRLKKHLKIYDMESYQIVRLEAEDKQKKLRKSLEKLRQSTGNFNSRGSEEITREKWIASVHYCAALGILTIKAICAKIKKEAEDLEDLEERMKEIVNLEQVRSQLIKLGKFYEDIRAVSEVAHLSTQLAYNFIPVPRSLTIYNIICEDIASKMGKEKRTMNFVHDMIRQRLMECGVRCIFARSHRIIIGFNAEVAQLPARKRPILGKSRQVSPFYPPGKRETVRVMLSSIICNDTDNEPQTFNIDNHATWVNRDAVIAIVSEYYLQCLKNENFASKFISKTVTKVKLLNNRVFRPRKQNEDLPTDQEPLNPQQAKVLQEEEIDGVRKSVNKQERQYLQEFYGKIPNEIKNILTKTHSNFSIDWLLQQEHSNVPELPRSNPTDFQHTSINDATILDTSNSENVVLNHPNSSSTFQIPRELPSSTINDQKIELSCRILNERAKKEIVNGTQIITANLGQISDPHILRLLVGIYPTVDIFLISEVMWDLNQLLLKTSWPLDFKILTHDPIGSSPLAYSFIMYNDTNIKNPIQKDSHGTFTSIEFGEEGSKSIVSVGYRFNDRPPETCLYNKYMNKDRFVFIDWTKQVILQQKFYKDAFIAGDLNTEIPARRSDDQIVARLLDDAFTNAGYSNLVTRSTFSRPNSRSSQIDFIMSKSVKIPPIQYLTMNQAPLLTDGHCGLQFEANAKPNPPEYEPCKVYKDHSRNDIFQRAMQNFSPYDEALDFDHYFEEICKILRDCQTVNIKAKRKRGFVHFNYSRCTWTQIHAINRIKKLLPDTYINSPSCKAHLRNLSNLLQKSKRDDEIAYGNNLGKAVEDRRHRIWTILKEATGAPPLSKLSQSVDVLAERVSDLQLKTITHDNPYDGHNYKLRTLKKLTRYKASYHGSTLIPSFRRTFDRLSSHTKGASGLSKQFLEKLPICILIEWIYKPMMTTIRKGQFPETLKISRVTILPKPKDGIRPISISEPLNSILEKLIITRLTPLIEINKLLDPRQNGFREGLNCSISLDYVIHKITDWYDKNKVVIAVTLDCANAFGTAGHKSISKMISKFTEGPAYHFLSNALERKFKVVKNGIHSPIKNLKPFGIPQGGILAPIIFSLYISQLTDILVPSDVNTSALSLFADDALAIVQGENHAEAVLRANELINRMTDKLQALGMSIVPAKTKVSLFGKFVTKEDFDNLTSVLGQEVPYAEHLKYLGTIITSDKGRPSLAHSNETLINKCKGVVSRIRSIRKTLAEDENSTILRSTTLGMILHNSEVAPKFSATDNTRFNKIFFTGLRNTVSSAWWFKKSLIFDDFAEKDSLMTGTLAKAKIPTNFIARLNVFTGLIFRLLKDCRSNRMRNVLFKHLALTSNQKRSEMIIPVPDIDYYVRNTKEVNLVKELFDDEIPLIKSNPFDELLIDTTLIFLKKGIIQINFVNRPSIRKLHTKIGWPWAFSDDFNDLDSQTRSQLLLPGGRDILRRNIHNIHPHQYQAVRCDKRCKKTKYTIPIEALDLRLRLDDTINTRYSKNIMRGLDLHTQAQDSATASSLFLELIISKIDQIECLYDLSIVPKILNGSDCSPSEILTEIANKTEHILKRKNSSE</sequence>
<evidence type="ECO:0000313" key="5">
    <source>
        <dbReference type="Proteomes" id="UP000001307"/>
    </source>
</evidence>
<dbReference type="InterPro" id="IPR043502">
    <property type="entry name" value="DNA/RNA_pol_sf"/>
</dbReference>
<dbReference type="SUPFAM" id="SSF56672">
    <property type="entry name" value="DNA/RNA polymerases"/>
    <property type="match status" value="1"/>
</dbReference>
<gene>
    <name evidence="4" type="ORF">GSOID_T00016113001</name>
</gene>
<evidence type="ECO:0000256" key="2">
    <source>
        <dbReference type="SAM" id="MobiDB-lite"/>
    </source>
</evidence>
<dbReference type="InterPro" id="IPR000477">
    <property type="entry name" value="RT_dom"/>
</dbReference>
<dbReference type="EMBL" id="FN653021">
    <property type="protein sequence ID" value="CBY23657.1"/>
    <property type="molecule type" value="Genomic_DNA"/>
</dbReference>